<evidence type="ECO:0000313" key="1">
    <source>
        <dbReference type="EMBL" id="MBS4189475.1"/>
    </source>
</evidence>
<dbReference type="EMBL" id="JAGYPM010000001">
    <property type="protein sequence ID" value="MBS4189475.1"/>
    <property type="molecule type" value="Genomic_DNA"/>
</dbReference>
<comment type="caution">
    <text evidence="1">The sequence shown here is derived from an EMBL/GenBank/DDBJ whole genome shotgun (WGS) entry which is preliminary data.</text>
</comment>
<name>A0ABS5NNS3_9BACI</name>
<dbReference type="RefSeq" id="WP_213100907.1">
    <property type="nucleotide sequence ID" value="NZ_JAGYPM010000001.1"/>
</dbReference>
<keyword evidence="2" id="KW-1185">Reference proteome</keyword>
<accession>A0ABS5NNS3</accession>
<proteinExistence type="predicted"/>
<sequence length="439" mass="49407">MANNETMNSLMSKIFFTFTNEDTTPSDIPFFTFPSPGLAISAEDLTFNDPNNPTHKNRHYGFSQLVNNIPNPIGFWSTSSSKVWDIYEKAITNVQLTRSELSANERQQVEDCRNFIRSNKSTYDQYQAIYTLANKKYTTLYNAANAPNADPQTISDWNTNGESLKQERDEAKNDWITLGFKNEYEEKIGILKLLTGRGPGIIYNNLRQDFTDSRATDSRQNEFYRTYYDPDGALTSYPNSWSTLTFDHSDLQIYTNNSSSSWGGGAGLDFGLFSASTSVQHTEEQERMECDTNNFSMSVDLLQIPLSRAWYKPFIFDNRSWRWAPGIGEPPISDGQIPPQTRVSMPLVPVSLVVAKNLNLTIDKSSSVNQRAFERIDVSASGGFGPFSIKGNYHSENSTSSLQYEHTSTGIKVDGTQIIGFICDILPQSPNPDPNLDWG</sequence>
<gene>
    <name evidence="1" type="ORF">KHA94_04485</name>
</gene>
<evidence type="ECO:0000313" key="2">
    <source>
        <dbReference type="Proteomes" id="UP000681027"/>
    </source>
</evidence>
<dbReference type="Proteomes" id="UP000681027">
    <property type="component" value="Unassembled WGS sequence"/>
</dbReference>
<reference evidence="1 2" key="1">
    <citation type="submission" date="2021-05" db="EMBL/GenBank/DDBJ databases">
        <title>Novel Bacillus species.</title>
        <authorList>
            <person name="Liu G."/>
        </authorList>
    </citation>
    <scope>NUCLEOTIDE SEQUENCE [LARGE SCALE GENOMIC DNA]</scope>
    <source>
        <strain evidence="1 2">FJAT-49705</strain>
    </source>
</reference>
<protein>
    <submittedName>
        <fullName evidence="1">Uncharacterized protein</fullName>
    </submittedName>
</protein>
<organism evidence="1 2">
    <name type="scientific">Cytobacillus citreus</name>
    <dbReference type="NCBI Taxonomy" id="2833586"/>
    <lineage>
        <taxon>Bacteria</taxon>
        <taxon>Bacillati</taxon>
        <taxon>Bacillota</taxon>
        <taxon>Bacilli</taxon>
        <taxon>Bacillales</taxon>
        <taxon>Bacillaceae</taxon>
        <taxon>Cytobacillus</taxon>
    </lineage>
</organism>